<protein>
    <submittedName>
        <fullName evidence="1">Uncharacterized protein</fullName>
    </submittedName>
</protein>
<name>A0A127P9E1_9BURK</name>
<sequence>MWTKHYNGPKTKNPRTLRQRVNLDATKLVPVIEATGQPADGKTLFEKPWPGFISEH</sequence>
<dbReference type="EMBL" id="CP013232">
    <property type="protein sequence ID" value="AMO94439.1"/>
    <property type="molecule type" value="Genomic_DNA"/>
</dbReference>
<dbReference type="AlphaFoldDB" id="A0A127P9E1"/>
<dbReference type="PATRIC" id="fig|158899.10.peg.1748"/>
<dbReference type="RefSeq" id="WP_167351369.1">
    <property type="nucleotide sequence ID" value="NZ_CP013232.1"/>
</dbReference>
<organism evidence="1">
    <name type="scientific">Collimonas fungivorans</name>
    <dbReference type="NCBI Taxonomy" id="158899"/>
    <lineage>
        <taxon>Bacteria</taxon>
        <taxon>Pseudomonadati</taxon>
        <taxon>Pseudomonadota</taxon>
        <taxon>Betaproteobacteria</taxon>
        <taxon>Burkholderiales</taxon>
        <taxon>Oxalobacteraceae</taxon>
        <taxon>Collimonas</taxon>
    </lineage>
</organism>
<evidence type="ECO:0000313" key="1">
    <source>
        <dbReference type="EMBL" id="AMO94439.1"/>
    </source>
</evidence>
<reference evidence="1 2" key="1">
    <citation type="submission" date="2015-11" db="EMBL/GenBank/DDBJ databases">
        <title>Exploring the genomic traits of fungus-feeding bacterial genus Collimonas.</title>
        <authorList>
            <person name="Song C."/>
            <person name="Schmidt R."/>
            <person name="de Jager V."/>
            <person name="Krzyzanowska D."/>
            <person name="Jongedijk E."/>
            <person name="Cankar K."/>
            <person name="Beekwilder J."/>
            <person name="van Veen A."/>
            <person name="de Boer W."/>
            <person name="van Veen J.A."/>
            <person name="Garbeva P."/>
        </authorList>
    </citation>
    <scope>NUCLEOTIDE SEQUENCE [LARGE SCALE GENOMIC DNA]</scope>
    <source>
        <strain evidence="1 2">Ter6</strain>
    </source>
</reference>
<proteinExistence type="predicted"/>
<accession>A0A127P9E1</accession>
<evidence type="ECO:0000313" key="2">
    <source>
        <dbReference type="Proteomes" id="UP000072421"/>
    </source>
</evidence>
<dbReference type="Proteomes" id="UP000072421">
    <property type="component" value="Chromosome"/>
</dbReference>
<gene>
    <name evidence="1" type="ORF">CFter6_1739</name>
</gene>